<dbReference type="GO" id="GO:0005737">
    <property type="term" value="C:cytoplasm"/>
    <property type="evidence" value="ECO:0007669"/>
    <property type="project" value="TreeGrafter"/>
</dbReference>
<dbReference type="InterPro" id="IPR008012">
    <property type="entry name" value="Ump1"/>
</dbReference>
<dbReference type="EMBL" id="RDQH01000336">
    <property type="protein sequence ID" value="RXH87646.1"/>
    <property type="molecule type" value="Genomic_DNA"/>
</dbReference>
<accession>A0A498IWT9</accession>
<evidence type="ECO:0000256" key="2">
    <source>
        <dbReference type="ARBA" id="ARBA00043974"/>
    </source>
</evidence>
<evidence type="ECO:0000313" key="4">
    <source>
        <dbReference type="Proteomes" id="UP000290289"/>
    </source>
</evidence>
<dbReference type="PANTHER" id="PTHR12828:SF3">
    <property type="entry name" value="PROTEASOME MATURATION PROTEIN"/>
    <property type="match status" value="1"/>
</dbReference>
<name>A0A498IWT9_MALDO</name>
<organism evidence="3 4">
    <name type="scientific">Malus domestica</name>
    <name type="common">Apple</name>
    <name type="synonym">Pyrus malus</name>
    <dbReference type="NCBI Taxonomy" id="3750"/>
    <lineage>
        <taxon>Eukaryota</taxon>
        <taxon>Viridiplantae</taxon>
        <taxon>Streptophyta</taxon>
        <taxon>Embryophyta</taxon>
        <taxon>Tracheophyta</taxon>
        <taxon>Spermatophyta</taxon>
        <taxon>Magnoliopsida</taxon>
        <taxon>eudicotyledons</taxon>
        <taxon>Gunneridae</taxon>
        <taxon>Pentapetalae</taxon>
        <taxon>rosids</taxon>
        <taxon>fabids</taxon>
        <taxon>Rosales</taxon>
        <taxon>Rosaceae</taxon>
        <taxon>Amygdaloideae</taxon>
        <taxon>Maleae</taxon>
        <taxon>Malus</taxon>
    </lineage>
</organism>
<keyword evidence="4" id="KW-1185">Reference proteome</keyword>
<dbReference type="Pfam" id="PF05348">
    <property type="entry name" value="UMP1"/>
    <property type="match status" value="1"/>
</dbReference>
<protein>
    <submittedName>
        <fullName evidence="3">Uncharacterized protein</fullName>
    </submittedName>
</protein>
<dbReference type="AlphaFoldDB" id="A0A498IWT9"/>
<evidence type="ECO:0000256" key="1">
    <source>
        <dbReference type="ARBA" id="ARBA00023186"/>
    </source>
</evidence>
<dbReference type="Proteomes" id="UP000290289">
    <property type="component" value="Chromosome 10"/>
</dbReference>
<gene>
    <name evidence="3" type="ORF">DVH24_034546</name>
</gene>
<reference evidence="3 4" key="1">
    <citation type="submission" date="2018-10" db="EMBL/GenBank/DDBJ databases">
        <title>A high-quality apple genome assembly.</title>
        <authorList>
            <person name="Hu J."/>
        </authorList>
    </citation>
    <scope>NUCLEOTIDE SEQUENCE [LARGE SCALE GENOMIC DNA]</scope>
    <source>
        <strain evidence="4">cv. HFTH1</strain>
        <tissue evidence="3">Young leaf</tissue>
    </source>
</reference>
<keyword evidence="1" id="KW-0143">Chaperone</keyword>
<proteinExistence type="inferred from homology"/>
<evidence type="ECO:0000313" key="3">
    <source>
        <dbReference type="EMBL" id="RXH87646.1"/>
    </source>
</evidence>
<dbReference type="STRING" id="3750.A0A498IWT9"/>
<dbReference type="GO" id="GO:0005634">
    <property type="term" value="C:nucleus"/>
    <property type="evidence" value="ECO:0007669"/>
    <property type="project" value="TreeGrafter"/>
</dbReference>
<comment type="caution">
    <text evidence="3">The sequence shown here is derived from an EMBL/GenBank/DDBJ whole genome shotgun (WGS) entry which is preliminary data.</text>
</comment>
<dbReference type="PANTHER" id="PTHR12828">
    <property type="entry name" value="PROTEASOME MATURATION PROTEIN UMP1"/>
    <property type="match status" value="1"/>
</dbReference>
<comment type="similarity">
    <text evidence="2">Belongs to the POMP/UMP1 family.</text>
</comment>
<dbReference type="GO" id="GO:0043248">
    <property type="term" value="P:proteasome assembly"/>
    <property type="evidence" value="ECO:0007669"/>
    <property type="project" value="InterPro"/>
</dbReference>
<sequence>MEAPKMTEHQIGGIQNDARQFGLHDVKNDLVGAYPLESALESANLTQEQINMKILGYTYGSTFPLKMDSLLDSRARQNFEQDQSIT</sequence>